<dbReference type="FunFam" id="3.30.40.10:FF:000133">
    <property type="entry name" value="E3 ubiquitin-protein ligase RNF123"/>
    <property type="match status" value="1"/>
</dbReference>
<dbReference type="GO" id="GO:0061630">
    <property type="term" value="F:ubiquitin protein ligase activity"/>
    <property type="evidence" value="ECO:0007669"/>
    <property type="project" value="UniProtKB-EC"/>
</dbReference>
<dbReference type="OrthoDB" id="258495at2759"/>
<dbReference type="PANTHER" id="PTHR13363">
    <property type="entry name" value="RING FINGER AND SRY DOMAIN-CONTAINING"/>
    <property type="match status" value="1"/>
</dbReference>
<dbReference type="GO" id="GO:0008270">
    <property type="term" value="F:zinc ion binding"/>
    <property type="evidence" value="ECO:0007669"/>
    <property type="project" value="UniProtKB-KW"/>
</dbReference>
<evidence type="ECO:0000256" key="9">
    <source>
        <dbReference type="SAM" id="MobiDB-lite"/>
    </source>
</evidence>
<accession>A0A4C1VEQ6</accession>
<evidence type="ECO:0000256" key="5">
    <source>
        <dbReference type="ARBA" id="ARBA00022771"/>
    </source>
</evidence>
<evidence type="ECO:0000256" key="1">
    <source>
        <dbReference type="ARBA" id="ARBA00000900"/>
    </source>
</evidence>
<dbReference type="EMBL" id="BGZK01000314">
    <property type="protein sequence ID" value="GBP36125.1"/>
    <property type="molecule type" value="Genomic_DNA"/>
</dbReference>
<dbReference type="Proteomes" id="UP000299102">
    <property type="component" value="Unassembled WGS sequence"/>
</dbReference>
<comment type="caution">
    <text evidence="11">The sequence shown here is derived from an EMBL/GenBank/DDBJ whole genome shotgun (WGS) entry which is preliminary data.</text>
</comment>
<sequence>MQQKACASAEEKLKSSAIQMAWVSGAMWTKKRQSELSKQFAGILHSLRLASDADYAAQEQINIAVGSKEILPGKSLLFGGISSYGSLELEYTSSSDQSARNPSSGLPTPQTESPFDINSPNLTSTLGNYVPMGNSKYAHRSQQVSCMNIVVIANSESAGLPRLPLRLRSRVPRGRDAGAVQHAAAVHAPHTTFSSDIRLGRHRLLTIGHAVRIARCSELDTSAFQSPIREAAEAHSSVYRRIDEALSCVVAKPPPSAARQNWDELMVSCATFLCAEFADQRIVLASTRESLVQTLASFATQPSTMRAIERVPLKQQMRMVVELLKPYQNRAWAQSNWVLVRFWHGSGFAFRYRQWPHLAEKYGDREPTVNNLGAKLDAGLMSQCFRLVDADLEKSGCTETAGKPLEMTLRLAPGLLMNTAGESYQSDLLLGRICQILMAVVSRVCGAGGGFSRLVARGLPDTDRVHHCVALAPVAGCLLAMLDPNYPTEHVSRVKKAVVSEPLFQVEGLDFMLGRCPNSSFSFYNYPDAVSTEELTALETAFEGLREAALARSGGSSSTQSDLLCTICYARAADTKFLPCGHYSCRACIMQHLLNSKQCFFCKAEVDTIADLEPCST</sequence>
<dbReference type="AlphaFoldDB" id="A0A4C1VEQ6"/>
<evidence type="ECO:0000256" key="3">
    <source>
        <dbReference type="ARBA" id="ARBA00022679"/>
    </source>
</evidence>
<feature type="region of interest" description="Disordered" evidence="9">
    <location>
        <begin position="93"/>
        <end position="120"/>
    </location>
</feature>
<dbReference type="Pfam" id="PF13920">
    <property type="entry name" value="zf-C3HC4_3"/>
    <property type="match status" value="1"/>
</dbReference>
<evidence type="ECO:0000313" key="11">
    <source>
        <dbReference type="EMBL" id="GBP36125.1"/>
    </source>
</evidence>
<dbReference type="SUPFAM" id="SSF57850">
    <property type="entry name" value="RING/U-box"/>
    <property type="match status" value="1"/>
</dbReference>
<protein>
    <recommendedName>
        <fullName evidence="2">RING-type E3 ubiquitin transferase</fullName>
        <ecNumber evidence="2">2.3.2.27</ecNumber>
    </recommendedName>
</protein>
<dbReference type="InterPro" id="IPR057987">
    <property type="entry name" value="TPR_RNF123/RKP"/>
</dbReference>
<proteinExistence type="predicted"/>
<reference evidence="11 12" key="1">
    <citation type="journal article" date="2019" name="Commun. Biol.">
        <title>The bagworm genome reveals a unique fibroin gene that provides high tensile strength.</title>
        <authorList>
            <person name="Kono N."/>
            <person name="Nakamura H."/>
            <person name="Ohtoshi R."/>
            <person name="Tomita M."/>
            <person name="Numata K."/>
            <person name="Arakawa K."/>
        </authorList>
    </citation>
    <scope>NUCLEOTIDE SEQUENCE [LARGE SCALE GENOMIC DNA]</scope>
</reference>
<dbReference type="GO" id="GO:0016567">
    <property type="term" value="P:protein ubiquitination"/>
    <property type="evidence" value="ECO:0007669"/>
    <property type="project" value="UniProtKB-ARBA"/>
</dbReference>
<keyword evidence="7" id="KW-0862">Zinc</keyword>
<dbReference type="Pfam" id="PF25576">
    <property type="entry name" value="TPR_RNF123"/>
    <property type="match status" value="1"/>
</dbReference>
<dbReference type="InterPro" id="IPR001841">
    <property type="entry name" value="Znf_RING"/>
</dbReference>
<keyword evidence="12" id="KW-1185">Reference proteome</keyword>
<dbReference type="STRING" id="151549.A0A4C1VEQ6"/>
<dbReference type="InterPro" id="IPR045129">
    <property type="entry name" value="RNF123/RKP/RSPRY1"/>
</dbReference>
<evidence type="ECO:0000313" key="12">
    <source>
        <dbReference type="Proteomes" id="UP000299102"/>
    </source>
</evidence>
<comment type="catalytic activity">
    <reaction evidence="1">
        <text>S-ubiquitinyl-[E2 ubiquitin-conjugating enzyme]-L-cysteine + [acceptor protein]-L-lysine = [E2 ubiquitin-conjugating enzyme]-L-cysteine + N(6)-ubiquitinyl-[acceptor protein]-L-lysine.</text>
        <dbReference type="EC" id="2.3.2.27"/>
    </reaction>
</comment>
<dbReference type="GO" id="GO:0051603">
    <property type="term" value="P:proteolysis involved in protein catabolic process"/>
    <property type="evidence" value="ECO:0007669"/>
    <property type="project" value="TreeGrafter"/>
</dbReference>
<dbReference type="InterPro" id="IPR013083">
    <property type="entry name" value="Znf_RING/FYVE/PHD"/>
</dbReference>
<evidence type="ECO:0000256" key="7">
    <source>
        <dbReference type="ARBA" id="ARBA00022833"/>
    </source>
</evidence>
<evidence type="ECO:0000256" key="2">
    <source>
        <dbReference type="ARBA" id="ARBA00012483"/>
    </source>
</evidence>
<dbReference type="CDD" id="cd16541">
    <property type="entry name" value="RING-HC_RNF123"/>
    <property type="match status" value="1"/>
</dbReference>
<gene>
    <name evidence="11" type="primary">Rnf123</name>
    <name evidence="11" type="ORF">EVAR_93818_1</name>
</gene>
<keyword evidence="4" id="KW-0479">Metal-binding</keyword>
<evidence type="ECO:0000256" key="8">
    <source>
        <dbReference type="PROSITE-ProRule" id="PRU00175"/>
    </source>
</evidence>
<keyword evidence="3" id="KW-0808">Transferase</keyword>
<feature type="domain" description="RING-type" evidence="10">
    <location>
        <begin position="565"/>
        <end position="603"/>
    </location>
</feature>
<dbReference type="GO" id="GO:0005737">
    <property type="term" value="C:cytoplasm"/>
    <property type="evidence" value="ECO:0007669"/>
    <property type="project" value="TreeGrafter"/>
</dbReference>
<keyword evidence="6" id="KW-0833">Ubl conjugation pathway</keyword>
<dbReference type="Gene3D" id="3.30.40.10">
    <property type="entry name" value="Zinc/RING finger domain, C3HC4 (zinc finger)"/>
    <property type="match status" value="1"/>
</dbReference>
<evidence type="ECO:0000256" key="6">
    <source>
        <dbReference type="ARBA" id="ARBA00022786"/>
    </source>
</evidence>
<organism evidence="11 12">
    <name type="scientific">Eumeta variegata</name>
    <name type="common">Bagworm moth</name>
    <name type="synonym">Eumeta japonica</name>
    <dbReference type="NCBI Taxonomy" id="151549"/>
    <lineage>
        <taxon>Eukaryota</taxon>
        <taxon>Metazoa</taxon>
        <taxon>Ecdysozoa</taxon>
        <taxon>Arthropoda</taxon>
        <taxon>Hexapoda</taxon>
        <taxon>Insecta</taxon>
        <taxon>Pterygota</taxon>
        <taxon>Neoptera</taxon>
        <taxon>Endopterygota</taxon>
        <taxon>Lepidoptera</taxon>
        <taxon>Glossata</taxon>
        <taxon>Ditrysia</taxon>
        <taxon>Tineoidea</taxon>
        <taxon>Psychidae</taxon>
        <taxon>Oiketicinae</taxon>
        <taxon>Eumeta</taxon>
    </lineage>
</organism>
<dbReference type="PROSITE" id="PS50089">
    <property type="entry name" value="ZF_RING_2"/>
    <property type="match status" value="1"/>
</dbReference>
<keyword evidence="5 8" id="KW-0863">Zinc-finger</keyword>
<dbReference type="EC" id="2.3.2.27" evidence="2"/>
<evidence type="ECO:0000259" key="10">
    <source>
        <dbReference type="PROSITE" id="PS50089"/>
    </source>
</evidence>
<evidence type="ECO:0000256" key="4">
    <source>
        <dbReference type="ARBA" id="ARBA00022723"/>
    </source>
</evidence>
<name>A0A4C1VEQ6_EUMVA</name>
<dbReference type="PANTHER" id="PTHR13363:SF5">
    <property type="entry name" value="E3 UBIQUITIN-PROTEIN LIGASE RNF123"/>
    <property type="match status" value="1"/>
</dbReference>
<dbReference type="SMART" id="SM00184">
    <property type="entry name" value="RING"/>
    <property type="match status" value="1"/>
</dbReference>